<evidence type="ECO:0000313" key="3">
    <source>
        <dbReference type="EMBL" id="KQL52512.1"/>
    </source>
</evidence>
<dbReference type="PANTHER" id="PTHR34406:SF1">
    <property type="entry name" value="PROTEIN YCEI"/>
    <property type="match status" value="1"/>
</dbReference>
<proteinExistence type="inferred from homology"/>
<comment type="similarity">
    <text evidence="1">Belongs to the UPF0312 family.</text>
</comment>
<dbReference type="Pfam" id="PF04264">
    <property type="entry name" value="YceI"/>
    <property type="match status" value="1"/>
</dbReference>
<protein>
    <recommendedName>
        <fullName evidence="2">Lipid/polyisoprenoid-binding YceI-like domain-containing protein</fullName>
    </recommendedName>
</protein>
<dbReference type="SMART" id="SM00867">
    <property type="entry name" value="YceI"/>
    <property type="match status" value="1"/>
</dbReference>
<reference evidence="3 4" key="1">
    <citation type="submission" date="2015-09" db="EMBL/GenBank/DDBJ databases">
        <title>Genome sequencing project for genomic taxonomy and phylogenomics of Bacillus-like bacteria.</title>
        <authorList>
            <person name="Liu B."/>
            <person name="Wang J."/>
            <person name="Zhu Y."/>
            <person name="Liu G."/>
            <person name="Chen Q."/>
            <person name="Chen Z."/>
            <person name="Lan J."/>
            <person name="Che J."/>
            <person name="Ge C."/>
            <person name="Shi H."/>
            <person name="Pan Z."/>
            <person name="Liu X."/>
        </authorList>
    </citation>
    <scope>NUCLEOTIDE SEQUENCE [LARGE SCALE GENOMIC DNA]</scope>
    <source>
        <strain evidence="3 4">LMG 18435</strain>
    </source>
</reference>
<keyword evidence="4" id="KW-1185">Reference proteome</keyword>
<dbReference type="Gene3D" id="2.40.128.110">
    <property type="entry name" value="Lipid/polyisoprenoid-binding, YceI-like"/>
    <property type="match status" value="1"/>
</dbReference>
<evidence type="ECO:0000256" key="1">
    <source>
        <dbReference type="ARBA" id="ARBA00008812"/>
    </source>
</evidence>
<dbReference type="PANTHER" id="PTHR34406">
    <property type="entry name" value="PROTEIN YCEI"/>
    <property type="match status" value="1"/>
</dbReference>
<dbReference type="SUPFAM" id="SSF101874">
    <property type="entry name" value="YceI-like"/>
    <property type="match status" value="1"/>
</dbReference>
<sequence>MSTVNWAVDPDHSSIEFSVTHLMINRIKGFFGDFQANISFDPDNLTSTVVQASIDSNSITTRQPQRDEHLKSVDFFDVAKYPSITFQSTGCSLVSEQQYEMTGNLTVHGVTKPIIFQTTFRGVNKDPRGRNRAGFHSIAYIDRNEFGLAFNSPLESGGLIVGNEVKIELNIEALRID</sequence>
<accession>A0A0Q3TEJ4</accession>
<dbReference type="Proteomes" id="UP000051888">
    <property type="component" value="Unassembled WGS sequence"/>
</dbReference>
<organism evidence="3 4">
    <name type="scientific">Heyndrickxia shackletonii</name>
    <dbReference type="NCBI Taxonomy" id="157838"/>
    <lineage>
        <taxon>Bacteria</taxon>
        <taxon>Bacillati</taxon>
        <taxon>Bacillota</taxon>
        <taxon>Bacilli</taxon>
        <taxon>Bacillales</taxon>
        <taxon>Bacillaceae</taxon>
        <taxon>Heyndrickxia</taxon>
    </lineage>
</organism>
<gene>
    <name evidence="3" type="ORF">AN964_02490</name>
</gene>
<feature type="domain" description="Lipid/polyisoprenoid-binding YceI-like" evidence="2">
    <location>
        <begin position="5"/>
        <end position="174"/>
    </location>
</feature>
<name>A0A0Q3TEJ4_9BACI</name>
<evidence type="ECO:0000259" key="2">
    <source>
        <dbReference type="SMART" id="SM00867"/>
    </source>
</evidence>
<dbReference type="RefSeq" id="WP_055738204.1">
    <property type="nucleotide sequence ID" value="NZ_JAAIWL010000029.1"/>
</dbReference>
<dbReference type="AlphaFoldDB" id="A0A0Q3TEJ4"/>
<dbReference type="EMBL" id="LJJC01000004">
    <property type="protein sequence ID" value="KQL52512.1"/>
    <property type="molecule type" value="Genomic_DNA"/>
</dbReference>
<dbReference type="InterPro" id="IPR036761">
    <property type="entry name" value="TTHA0802/YceI-like_sf"/>
</dbReference>
<dbReference type="PATRIC" id="fig|157838.3.peg.552"/>
<dbReference type="InterPro" id="IPR007372">
    <property type="entry name" value="Lipid/polyisoprenoid-bd_YceI"/>
</dbReference>
<evidence type="ECO:0000313" key="4">
    <source>
        <dbReference type="Proteomes" id="UP000051888"/>
    </source>
</evidence>
<dbReference type="OrthoDB" id="9811006at2"/>
<comment type="caution">
    <text evidence="3">The sequence shown here is derived from an EMBL/GenBank/DDBJ whole genome shotgun (WGS) entry which is preliminary data.</text>
</comment>